<reference evidence="1 2" key="1">
    <citation type="submission" date="2017-08" db="EMBL/GenBank/DDBJ databases">
        <title>Burning lignite coal seam in the remote Altai Mountains harbors a hydrogen-driven thermophilic microbial community.</title>
        <authorList>
            <person name="Kadnikov V.V."/>
            <person name="Mardanov A.V."/>
            <person name="Ivasenko D."/>
            <person name="Beletsky A.V."/>
            <person name="Karnachuk O.V."/>
            <person name="Ravin N.V."/>
        </authorList>
    </citation>
    <scope>NUCLEOTIDE SEQUENCE [LARGE SCALE GENOMIC DNA]</scope>
    <source>
        <strain evidence="1">AL31</strain>
    </source>
</reference>
<accession>A0A2T5GAS8</accession>
<organism evidence="1 2">
    <name type="scientific">Brockia lithotrophica</name>
    <dbReference type="NCBI Taxonomy" id="933949"/>
    <lineage>
        <taxon>Bacteria</taxon>
        <taxon>Bacillati</taxon>
        <taxon>Bacillota</taxon>
        <taxon>Bacilli</taxon>
        <taxon>Bacillales</taxon>
        <taxon>Bacillales Family X. Incertae Sedis</taxon>
        <taxon>Brockia</taxon>
    </lineage>
</organism>
<comment type="caution">
    <text evidence="1">The sequence shown here is derived from an EMBL/GenBank/DDBJ whole genome shotgun (WGS) entry which is preliminary data.</text>
</comment>
<proteinExistence type="predicted"/>
<dbReference type="Proteomes" id="UP000244016">
    <property type="component" value="Unassembled WGS sequence"/>
</dbReference>
<gene>
    <name evidence="1" type="ORF">BLITH_0376</name>
</gene>
<protein>
    <submittedName>
        <fullName evidence="1">Uncharacterized protein</fullName>
    </submittedName>
</protein>
<dbReference type="AlphaFoldDB" id="A0A2T5GAS8"/>
<evidence type="ECO:0000313" key="2">
    <source>
        <dbReference type="Proteomes" id="UP000244016"/>
    </source>
</evidence>
<sequence>MKLSLSLRMRCAGFLVGDFGVYSSREGRFVGEDFDAA</sequence>
<dbReference type="EMBL" id="PEBW01000001">
    <property type="protein sequence ID" value="PTQ53296.1"/>
    <property type="molecule type" value="Genomic_DNA"/>
</dbReference>
<evidence type="ECO:0000313" key="1">
    <source>
        <dbReference type="EMBL" id="PTQ53296.1"/>
    </source>
</evidence>
<name>A0A2T5GAS8_9BACL</name>